<organism evidence="9 10">
    <name type="scientific">Culex pipiens pipiens</name>
    <name type="common">Northern house mosquito</name>
    <dbReference type="NCBI Taxonomy" id="38569"/>
    <lineage>
        <taxon>Eukaryota</taxon>
        <taxon>Metazoa</taxon>
        <taxon>Ecdysozoa</taxon>
        <taxon>Arthropoda</taxon>
        <taxon>Hexapoda</taxon>
        <taxon>Insecta</taxon>
        <taxon>Pterygota</taxon>
        <taxon>Neoptera</taxon>
        <taxon>Endopterygota</taxon>
        <taxon>Diptera</taxon>
        <taxon>Nematocera</taxon>
        <taxon>Culicoidea</taxon>
        <taxon>Culicidae</taxon>
        <taxon>Culicinae</taxon>
        <taxon>Culicini</taxon>
        <taxon>Culex</taxon>
        <taxon>Culex</taxon>
    </lineage>
</organism>
<dbReference type="AlphaFoldDB" id="A0ABD1CQB4"/>
<evidence type="ECO:0000256" key="3">
    <source>
        <dbReference type="ARBA" id="ARBA00022475"/>
    </source>
</evidence>
<keyword evidence="5 8" id="KW-1133">Transmembrane helix</keyword>
<feature type="transmembrane region" description="Helical" evidence="8">
    <location>
        <begin position="77"/>
        <end position="101"/>
    </location>
</feature>
<accession>A0ABD1CQB4</accession>
<keyword evidence="4 8" id="KW-0812">Transmembrane</keyword>
<evidence type="ECO:0000256" key="7">
    <source>
        <dbReference type="ARBA" id="ARBA00023170"/>
    </source>
</evidence>
<sequence>MFTTSPRSDNLILVRPKGASLEKEFYQQRRTVKFDQEGSFLAVVRPVIILGQVFGIFPVVGYGAAQADRIRFEVCSLRMFYSVLLQLGGATMSGFSLATFWTTGVEFSKICRYFFS</sequence>
<dbReference type="Pfam" id="PF06151">
    <property type="entry name" value="Trehalose_recp"/>
    <property type="match status" value="1"/>
</dbReference>
<comment type="caution">
    <text evidence="9">The sequence shown here is derived from an EMBL/GenBank/DDBJ whole genome shotgun (WGS) entry which is preliminary data.</text>
</comment>
<keyword evidence="3" id="KW-1003">Cell membrane</keyword>
<keyword evidence="6 8" id="KW-0472">Membrane</keyword>
<evidence type="ECO:0000256" key="6">
    <source>
        <dbReference type="ARBA" id="ARBA00023136"/>
    </source>
</evidence>
<dbReference type="GO" id="GO:0050916">
    <property type="term" value="P:sensory perception of sweet taste"/>
    <property type="evidence" value="ECO:0007669"/>
    <property type="project" value="UniProtKB-ARBA"/>
</dbReference>
<gene>
    <name evidence="9" type="ORF">pipiens_003955</name>
</gene>
<evidence type="ECO:0000256" key="5">
    <source>
        <dbReference type="ARBA" id="ARBA00022989"/>
    </source>
</evidence>
<protein>
    <submittedName>
        <fullName evidence="9">Uncharacterized protein</fullName>
    </submittedName>
</protein>
<feature type="transmembrane region" description="Helical" evidence="8">
    <location>
        <begin position="43"/>
        <end position="65"/>
    </location>
</feature>
<dbReference type="GO" id="GO:0005886">
    <property type="term" value="C:plasma membrane"/>
    <property type="evidence" value="ECO:0007669"/>
    <property type="project" value="UniProtKB-SubCell"/>
</dbReference>
<evidence type="ECO:0000256" key="8">
    <source>
        <dbReference type="SAM" id="Phobius"/>
    </source>
</evidence>
<dbReference type="GO" id="GO:0008527">
    <property type="term" value="F:taste receptor activity"/>
    <property type="evidence" value="ECO:0007669"/>
    <property type="project" value="UniProtKB-ARBA"/>
</dbReference>
<evidence type="ECO:0000313" key="10">
    <source>
        <dbReference type="Proteomes" id="UP001562425"/>
    </source>
</evidence>
<evidence type="ECO:0000256" key="4">
    <source>
        <dbReference type="ARBA" id="ARBA00022692"/>
    </source>
</evidence>
<evidence type="ECO:0000256" key="2">
    <source>
        <dbReference type="ARBA" id="ARBA00005327"/>
    </source>
</evidence>
<evidence type="ECO:0000256" key="1">
    <source>
        <dbReference type="ARBA" id="ARBA00004651"/>
    </source>
</evidence>
<proteinExistence type="inferred from homology"/>
<comment type="similarity">
    <text evidence="2">Belongs to the insect chemoreceptor superfamily. Gustatory receptor (GR) family. Gr5a subfamily.</text>
</comment>
<dbReference type="InterPro" id="IPR009318">
    <property type="entry name" value="Gustatory_rcpt"/>
</dbReference>
<keyword evidence="7" id="KW-0675">Receptor</keyword>
<dbReference type="EMBL" id="JBEHCU010010245">
    <property type="protein sequence ID" value="KAL1378556.1"/>
    <property type="molecule type" value="Genomic_DNA"/>
</dbReference>
<dbReference type="Proteomes" id="UP001562425">
    <property type="component" value="Unassembled WGS sequence"/>
</dbReference>
<comment type="subcellular location">
    <subcellularLocation>
        <location evidence="1">Cell membrane</location>
        <topology evidence="1">Multi-pass membrane protein</topology>
    </subcellularLocation>
</comment>
<evidence type="ECO:0000313" key="9">
    <source>
        <dbReference type="EMBL" id="KAL1378556.1"/>
    </source>
</evidence>
<name>A0ABD1CQB4_CULPP</name>
<reference evidence="9 10" key="1">
    <citation type="submission" date="2024-05" db="EMBL/GenBank/DDBJ databases">
        <title>Culex pipiens pipiens assembly and annotation.</title>
        <authorList>
            <person name="Alout H."/>
            <person name="Durand T."/>
        </authorList>
    </citation>
    <scope>NUCLEOTIDE SEQUENCE [LARGE SCALE GENOMIC DNA]</scope>
    <source>
        <strain evidence="9">HA-2024</strain>
        <tissue evidence="9">Whole body</tissue>
    </source>
</reference>
<dbReference type="PANTHER" id="PTHR21421">
    <property type="entry name" value="GUSTATORY RECEPTOR"/>
    <property type="match status" value="1"/>
</dbReference>
<keyword evidence="10" id="KW-1185">Reference proteome</keyword>
<dbReference type="PANTHER" id="PTHR21421:SF29">
    <property type="entry name" value="GUSTATORY RECEPTOR 5A FOR TREHALOSE-RELATED"/>
    <property type="match status" value="1"/>
</dbReference>